<reference evidence="8" key="1">
    <citation type="submission" date="2011-02" db="EMBL/GenBank/DDBJ databases">
        <title>The complete genome of Planctomyces brasiliensis DSM 5305.</title>
        <authorList>
            <person name="Lucas S."/>
            <person name="Copeland A."/>
            <person name="Lapidus A."/>
            <person name="Bruce D."/>
            <person name="Goodwin L."/>
            <person name="Pitluck S."/>
            <person name="Kyrpides N."/>
            <person name="Mavromatis K."/>
            <person name="Pagani I."/>
            <person name="Ivanova N."/>
            <person name="Ovchinnikova G."/>
            <person name="Lu M."/>
            <person name="Detter J.C."/>
            <person name="Han C."/>
            <person name="Land M."/>
            <person name="Hauser L."/>
            <person name="Markowitz V."/>
            <person name="Cheng J.-F."/>
            <person name="Hugenholtz P."/>
            <person name="Woyke T."/>
            <person name="Wu D."/>
            <person name="Tindall B."/>
            <person name="Pomrenke H.G."/>
            <person name="Brambilla E."/>
            <person name="Klenk H.-P."/>
            <person name="Eisen J.A."/>
        </authorList>
    </citation>
    <scope>NUCLEOTIDE SEQUENCE [LARGE SCALE GENOMIC DNA]</scope>
    <source>
        <strain evidence="8">ATCC 49424 / DSM 5305 / JCM 21570 / NBRC 103401 / IFAM 1448</strain>
    </source>
</reference>
<dbReference type="Proteomes" id="UP000006860">
    <property type="component" value="Chromosome"/>
</dbReference>
<feature type="compositionally biased region" description="Acidic residues" evidence="5">
    <location>
        <begin position="346"/>
        <end position="355"/>
    </location>
</feature>
<keyword evidence="3" id="KW-0408">Iron</keyword>
<evidence type="ECO:0000256" key="4">
    <source>
        <dbReference type="ARBA" id="ARBA00023014"/>
    </source>
</evidence>
<evidence type="ECO:0000256" key="1">
    <source>
        <dbReference type="ARBA" id="ARBA00022485"/>
    </source>
</evidence>
<feature type="compositionally biased region" description="Polar residues" evidence="5">
    <location>
        <begin position="180"/>
        <end position="199"/>
    </location>
</feature>
<proteinExistence type="predicted"/>
<evidence type="ECO:0000256" key="3">
    <source>
        <dbReference type="ARBA" id="ARBA00023004"/>
    </source>
</evidence>
<dbReference type="Gene3D" id="3.30.70.20">
    <property type="match status" value="1"/>
</dbReference>
<dbReference type="HOGENOM" id="CLU_831229_0_0_0"/>
<evidence type="ECO:0000313" key="8">
    <source>
        <dbReference type="Proteomes" id="UP000006860"/>
    </source>
</evidence>
<evidence type="ECO:0000256" key="2">
    <source>
        <dbReference type="ARBA" id="ARBA00022723"/>
    </source>
</evidence>
<evidence type="ECO:0000259" key="6">
    <source>
        <dbReference type="PROSITE" id="PS51379"/>
    </source>
</evidence>
<keyword evidence="8" id="KW-1185">Reference proteome</keyword>
<feature type="region of interest" description="Disordered" evidence="5">
    <location>
        <begin position="1"/>
        <end position="20"/>
    </location>
</feature>
<dbReference type="AlphaFoldDB" id="F0SLG1"/>
<dbReference type="GO" id="GO:0046872">
    <property type="term" value="F:metal ion binding"/>
    <property type="evidence" value="ECO:0007669"/>
    <property type="project" value="UniProtKB-KW"/>
</dbReference>
<gene>
    <name evidence="7" type="ordered locus">Plabr_0012</name>
</gene>
<dbReference type="GO" id="GO:0051539">
    <property type="term" value="F:4 iron, 4 sulfur cluster binding"/>
    <property type="evidence" value="ECO:0007669"/>
    <property type="project" value="UniProtKB-KW"/>
</dbReference>
<keyword evidence="2" id="KW-0479">Metal-binding</keyword>
<protein>
    <submittedName>
        <fullName evidence="7">4Fe-4S ferredoxin iron-sulfur binding domain protein</fullName>
    </submittedName>
</protein>
<feature type="domain" description="4Fe-4S ferredoxin-type" evidence="6">
    <location>
        <begin position="244"/>
        <end position="275"/>
    </location>
</feature>
<dbReference type="eggNOG" id="COG1146">
    <property type="taxonomic scope" value="Bacteria"/>
</dbReference>
<keyword evidence="4" id="KW-0411">Iron-sulfur</keyword>
<dbReference type="KEGG" id="pbs:Plabr_0012"/>
<keyword evidence="1" id="KW-0004">4Fe-4S</keyword>
<feature type="region of interest" description="Disordered" evidence="5">
    <location>
        <begin position="180"/>
        <end position="208"/>
    </location>
</feature>
<dbReference type="PANTHER" id="PTHR43687:SF1">
    <property type="entry name" value="FERREDOXIN III"/>
    <property type="match status" value="1"/>
</dbReference>
<dbReference type="OrthoDB" id="9778602at2"/>
<feature type="region of interest" description="Disordered" evidence="5">
    <location>
        <begin position="327"/>
        <end position="355"/>
    </location>
</feature>
<feature type="compositionally biased region" description="Basic and acidic residues" evidence="5">
    <location>
        <begin position="336"/>
        <end position="345"/>
    </location>
</feature>
<organism evidence="7 8">
    <name type="scientific">Rubinisphaera brasiliensis (strain ATCC 49424 / DSM 5305 / JCM 21570 / IAM 15109 / NBRC 103401 / IFAM 1448)</name>
    <name type="common">Planctomyces brasiliensis</name>
    <dbReference type="NCBI Taxonomy" id="756272"/>
    <lineage>
        <taxon>Bacteria</taxon>
        <taxon>Pseudomonadati</taxon>
        <taxon>Planctomycetota</taxon>
        <taxon>Planctomycetia</taxon>
        <taxon>Planctomycetales</taxon>
        <taxon>Planctomycetaceae</taxon>
        <taxon>Rubinisphaera</taxon>
    </lineage>
</organism>
<accession>F0SLG1</accession>
<dbReference type="RefSeq" id="WP_013626388.1">
    <property type="nucleotide sequence ID" value="NC_015174.1"/>
</dbReference>
<evidence type="ECO:0000313" key="7">
    <source>
        <dbReference type="EMBL" id="ADY57644.1"/>
    </source>
</evidence>
<dbReference type="InterPro" id="IPR017896">
    <property type="entry name" value="4Fe4S_Fe-S-bd"/>
</dbReference>
<dbReference type="EMBL" id="CP002546">
    <property type="protein sequence ID" value="ADY57644.1"/>
    <property type="molecule type" value="Genomic_DNA"/>
</dbReference>
<name>F0SLG1_RUBBR</name>
<dbReference type="SUPFAM" id="SSF54862">
    <property type="entry name" value="4Fe-4S ferredoxins"/>
    <property type="match status" value="1"/>
</dbReference>
<dbReference type="STRING" id="756272.Plabr_0012"/>
<dbReference type="InterPro" id="IPR050572">
    <property type="entry name" value="Fe-S_Ferredoxin"/>
</dbReference>
<evidence type="ECO:0000256" key="5">
    <source>
        <dbReference type="SAM" id="MobiDB-lite"/>
    </source>
</evidence>
<dbReference type="PROSITE" id="PS51379">
    <property type="entry name" value="4FE4S_FER_2"/>
    <property type="match status" value="2"/>
</dbReference>
<dbReference type="PANTHER" id="PTHR43687">
    <property type="entry name" value="ADENYLYLSULFATE REDUCTASE, BETA SUBUNIT"/>
    <property type="match status" value="1"/>
</dbReference>
<feature type="domain" description="4Fe-4S ferredoxin-type" evidence="6">
    <location>
        <begin position="214"/>
        <end position="243"/>
    </location>
</feature>
<sequence>MAASKLTVVISQSQSRNPQHRQLEEDLAARLMMGGQVEVAVVPHLYDMHADHSGMLFLKSIPGDLVVLSWLYPRPIRWIMHRQGILGKEGVSLLVDENENEEDETAEAEDNPNRGVGIGKLPNRSIYCIDMRVSSDVQDYLDEIERIVKERNVQTVDLMDWIQGSPQPEQLQRYLRTPETNGAAQTNGHASNGVTNGEANGTAAAEPEPTKRRWYPVIDYDRCTNCLECIDFCLFGVYGVTDNDLILVETQDNCKKGCPACSRVCPENAIIFPGHKSSAIAGADGEVAGFKVDLSKLFGAENSIDQAVRERDRELVNDGREAVGAEVGLGRRRKKESTPRNHLDDLMDSLDDIPL</sequence>